<dbReference type="InterPro" id="IPR006153">
    <property type="entry name" value="Cation/H_exchanger_TM"/>
</dbReference>
<feature type="transmembrane region" description="Helical" evidence="6">
    <location>
        <begin position="313"/>
        <end position="332"/>
    </location>
</feature>
<dbReference type="Gene3D" id="3.40.50.720">
    <property type="entry name" value="NAD(P)-binding Rossmann-like Domain"/>
    <property type="match status" value="1"/>
</dbReference>
<gene>
    <name evidence="8" type="ORF">J8273_3218</name>
</gene>
<keyword evidence="3 6" id="KW-1133">Transmembrane helix</keyword>
<accession>A0A8J6B4X5</accession>
<dbReference type="Gene3D" id="1.20.1530.20">
    <property type="match status" value="1"/>
</dbReference>
<dbReference type="GO" id="GO:1902600">
    <property type="term" value="P:proton transmembrane transport"/>
    <property type="evidence" value="ECO:0007669"/>
    <property type="project" value="InterPro"/>
</dbReference>
<evidence type="ECO:0000313" key="8">
    <source>
        <dbReference type="EMBL" id="KAG9393089.1"/>
    </source>
</evidence>
<evidence type="ECO:0000256" key="6">
    <source>
        <dbReference type="SAM" id="Phobius"/>
    </source>
</evidence>
<sequence length="825" mass="88682">MVDAAVDTIRDYGQAYISLSVILCASFFVAKVFERLSLPKITAYIATGAIAGPHVLKLLTSDDISRLLPINYISISFIAFVAASELEISSIKHHLRAILACVAADSTLILILTFAVFFGLSYFIGWASNITIAERVAMALLVAVLMIARSPSSLIAVINELKARGPFTSTCLGVTMVTDVLVIVAFALGMAVAEPLVTKSFDSAAVLGLPATLFLSLVVGLVLACVFHVVFSLTLPSKFKKPLRVMRAMVVIVTGWAVYASEVKLSRLSVSMDWVVKISAEPLLTCMIASFSVVNVSLSGVVFTYILHALAPAVYAVFFTYVGATLNLAAISSALAPALALVVIRLVGIAMGNFIGCTVSRLPRKAALVGWGGYITQAGVALGLSQEMAHLFDFGDDVLSLCITVIVINQLVGPVLVKMALKHMGETSPTIRDIQKKKKRGFIGHAVIIGRNGLSEVVADRLVRSNWHVVLADHKECHVSPTDVEVHKRVQGVKDIVAAQRREPRRGSFSDSEDMSEPVRVGSDEYPALDAVPENEEPTPIPPGRGAAKLVTGIEADQETLWVVRTDGTLEDLDGLFAPPAPGPASPTHPLKAAVRKRVQLMTQRDPRPSGIAELPQPDVVISLMSDDTLNYAVLKHAKEAGVTRLVCRVYDPQFIGPLQRIDACVVDPSTALVDMVRRFVEEPDPSWSEHVNIHSSERVLHLKGALQSLEGVPLAALARLAPADVMISGVVRQGHWLAAASGTALQEGDNLVAVGHPDSLDSFKADLLTFFERVKKGTQDITAPSTPHGHDSFGVQAVQLARALTGLARKDTFRHRIDRDSSFV</sequence>
<feature type="transmembrane region" description="Helical" evidence="6">
    <location>
        <begin position="282"/>
        <end position="306"/>
    </location>
</feature>
<feature type="transmembrane region" description="Helical" evidence="6">
    <location>
        <begin position="245"/>
        <end position="262"/>
    </location>
</feature>
<proteinExistence type="predicted"/>
<evidence type="ECO:0000256" key="4">
    <source>
        <dbReference type="ARBA" id="ARBA00023136"/>
    </source>
</evidence>
<feature type="transmembrane region" description="Helical" evidence="6">
    <location>
        <begin position="338"/>
        <end position="359"/>
    </location>
</feature>
<dbReference type="InterPro" id="IPR038770">
    <property type="entry name" value="Na+/solute_symporter_sf"/>
</dbReference>
<dbReference type="InterPro" id="IPR036721">
    <property type="entry name" value="RCK_C_sf"/>
</dbReference>
<evidence type="ECO:0000256" key="1">
    <source>
        <dbReference type="ARBA" id="ARBA00004141"/>
    </source>
</evidence>
<feature type="transmembrane region" description="Helical" evidence="6">
    <location>
        <begin position="98"/>
        <end position="124"/>
    </location>
</feature>
<dbReference type="GO" id="GO:0015297">
    <property type="term" value="F:antiporter activity"/>
    <property type="evidence" value="ECO:0007669"/>
    <property type="project" value="InterPro"/>
</dbReference>
<dbReference type="GO" id="GO:0006813">
    <property type="term" value="P:potassium ion transport"/>
    <property type="evidence" value="ECO:0007669"/>
    <property type="project" value="InterPro"/>
</dbReference>
<keyword evidence="9" id="KW-1185">Reference proteome</keyword>
<reference evidence="8" key="1">
    <citation type="submission" date="2021-05" db="EMBL/GenBank/DDBJ databases">
        <title>A free-living protist that lacks canonical eukaryotic 1 DNA replication and segregation systems.</title>
        <authorList>
            <person name="Salas-Leiva D.E."/>
            <person name="Tromer E.C."/>
            <person name="Curtis B.A."/>
            <person name="Jerlstrom-Hultqvist J."/>
            <person name="Kolisko M."/>
            <person name="Yi Z."/>
            <person name="Salas-Leiva J.S."/>
            <person name="Gallot-Lavallee L."/>
            <person name="Kops G.J.P.L."/>
            <person name="Archibald J.M."/>
            <person name="Simpson A.G.B."/>
            <person name="Roger A.J."/>
        </authorList>
    </citation>
    <scope>NUCLEOTIDE SEQUENCE</scope>
    <source>
        <strain evidence="8">BICM</strain>
    </source>
</reference>
<feature type="transmembrane region" description="Helical" evidence="6">
    <location>
        <begin position="12"/>
        <end position="29"/>
    </location>
</feature>
<dbReference type="EMBL" id="JAHDYR010000025">
    <property type="protein sequence ID" value="KAG9393089.1"/>
    <property type="molecule type" value="Genomic_DNA"/>
</dbReference>
<feature type="transmembrane region" description="Helical" evidence="6">
    <location>
        <begin position="136"/>
        <end position="158"/>
    </location>
</feature>
<dbReference type="GO" id="GO:0016020">
    <property type="term" value="C:membrane"/>
    <property type="evidence" value="ECO:0007669"/>
    <property type="project" value="UniProtKB-SubCell"/>
</dbReference>
<dbReference type="Pfam" id="PF00999">
    <property type="entry name" value="Na_H_Exchanger"/>
    <property type="match status" value="1"/>
</dbReference>
<comment type="caution">
    <text evidence="8">The sequence shown here is derived from an EMBL/GenBank/DDBJ whole genome shotgun (WGS) entry which is preliminary data.</text>
</comment>
<keyword evidence="4 6" id="KW-0472">Membrane</keyword>
<protein>
    <submittedName>
        <fullName evidence="8">Sodium/hydrogen exchanger family</fullName>
    </submittedName>
</protein>
<organism evidence="8 9">
    <name type="scientific">Carpediemonas membranifera</name>
    <dbReference type="NCBI Taxonomy" id="201153"/>
    <lineage>
        <taxon>Eukaryota</taxon>
        <taxon>Metamonada</taxon>
        <taxon>Carpediemonas-like organisms</taxon>
        <taxon>Carpediemonas</taxon>
    </lineage>
</organism>
<feature type="transmembrane region" description="Helical" evidence="6">
    <location>
        <begin position="66"/>
        <end position="86"/>
    </location>
</feature>
<dbReference type="OrthoDB" id="119067at2759"/>
<evidence type="ECO:0000313" key="9">
    <source>
        <dbReference type="Proteomes" id="UP000717585"/>
    </source>
</evidence>
<evidence type="ECO:0000256" key="5">
    <source>
        <dbReference type="SAM" id="MobiDB-lite"/>
    </source>
</evidence>
<dbReference type="AlphaFoldDB" id="A0A8J6B4X5"/>
<dbReference type="SUPFAM" id="SSF116726">
    <property type="entry name" value="TrkA C-terminal domain-like"/>
    <property type="match status" value="1"/>
</dbReference>
<dbReference type="PANTHER" id="PTHR43021:SF2">
    <property type="entry name" value="CATION_H+ EXCHANGER DOMAIN-CONTAINING PROTEIN"/>
    <property type="match status" value="1"/>
</dbReference>
<keyword evidence="2 6" id="KW-0812">Transmembrane</keyword>
<comment type="subcellular location">
    <subcellularLocation>
        <location evidence="1">Membrane</location>
        <topology evidence="1">Multi-pass membrane protein</topology>
    </subcellularLocation>
</comment>
<feature type="domain" description="Cation/H+ exchanger transmembrane" evidence="7">
    <location>
        <begin position="25"/>
        <end position="421"/>
    </location>
</feature>
<feature type="transmembrane region" description="Helical" evidence="6">
    <location>
        <begin position="398"/>
        <end position="417"/>
    </location>
</feature>
<evidence type="ECO:0000256" key="3">
    <source>
        <dbReference type="ARBA" id="ARBA00022989"/>
    </source>
</evidence>
<name>A0A8J6B4X5_9EUKA</name>
<evidence type="ECO:0000256" key="2">
    <source>
        <dbReference type="ARBA" id="ARBA00022692"/>
    </source>
</evidence>
<dbReference type="Proteomes" id="UP000717585">
    <property type="component" value="Unassembled WGS sequence"/>
</dbReference>
<feature type="region of interest" description="Disordered" evidence="5">
    <location>
        <begin position="501"/>
        <end position="520"/>
    </location>
</feature>
<evidence type="ECO:0000259" key="7">
    <source>
        <dbReference type="Pfam" id="PF00999"/>
    </source>
</evidence>
<dbReference type="PANTHER" id="PTHR43021">
    <property type="entry name" value="NA(+)/H(+) ANTIPORTER-RELATED"/>
    <property type="match status" value="1"/>
</dbReference>
<feature type="transmembrane region" description="Helical" evidence="6">
    <location>
        <begin position="170"/>
        <end position="193"/>
    </location>
</feature>
<feature type="transmembrane region" description="Helical" evidence="6">
    <location>
        <begin position="213"/>
        <end position="233"/>
    </location>
</feature>